<dbReference type="InterPro" id="IPR007259">
    <property type="entry name" value="GCP"/>
</dbReference>
<dbReference type="GO" id="GO:0000930">
    <property type="term" value="C:gamma-tubulin complex"/>
    <property type="evidence" value="ECO:0007669"/>
    <property type="project" value="TreeGrafter"/>
</dbReference>
<feature type="compositionally biased region" description="Polar residues" evidence="13">
    <location>
        <begin position="1940"/>
        <end position="1949"/>
    </location>
</feature>
<gene>
    <name evidence="18" type="ORF">HGM15179_006684</name>
</gene>
<dbReference type="GO" id="GO:0051011">
    <property type="term" value="F:microtubule minus-end binding"/>
    <property type="evidence" value="ECO:0007669"/>
    <property type="project" value="TreeGrafter"/>
</dbReference>
<feature type="domain" description="Histone deacetylase" evidence="14">
    <location>
        <begin position="28"/>
        <end position="323"/>
    </location>
</feature>
<dbReference type="Pfam" id="PF19340">
    <property type="entry name" value="GCP6_N"/>
    <property type="match status" value="1"/>
</dbReference>
<dbReference type="SUPFAM" id="SSF52768">
    <property type="entry name" value="Arginase/deacetylase"/>
    <property type="match status" value="2"/>
</dbReference>
<evidence type="ECO:0000259" key="14">
    <source>
        <dbReference type="Pfam" id="PF00850"/>
    </source>
</evidence>
<feature type="region of interest" description="Disordered" evidence="13">
    <location>
        <begin position="1532"/>
        <end position="1581"/>
    </location>
</feature>
<accession>A0A8K1GLK0</accession>
<protein>
    <recommendedName>
        <fullName evidence="10">Gamma-tubulin complex component 6</fullName>
    </recommendedName>
</protein>
<feature type="compositionally biased region" description="Polar residues" evidence="13">
    <location>
        <begin position="955"/>
        <end position="969"/>
    </location>
</feature>
<feature type="region of interest" description="Disordered" evidence="13">
    <location>
        <begin position="950"/>
        <end position="971"/>
    </location>
</feature>
<dbReference type="GO" id="GO:0005874">
    <property type="term" value="C:microtubule"/>
    <property type="evidence" value="ECO:0007669"/>
    <property type="project" value="UniProtKB-KW"/>
</dbReference>
<dbReference type="InterPro" id="IPR000286">
    <property type="entry name" value="HDACs"/>
</dbReference>
<comment type="caution">
    <text evidence="18">The sequence shown here is derived from an EMBL/GenBank/DDBJ whole genome shotgun (WGS) entry which is preliminary data.</text>
</comment>
<feature type="compositionally biased region" description="Basic and acidic residues" evidence="13">
    <location>
        <begin position="1989"/>
        <end position="1998"/>
    </location>
</feature>
<reference evidence="18" key="1">
    <citation type="submission" date="2019-04" db="EMBL/GenBank/DDBJ databases">
        <title>Genome assembly of Zosterops borbonicus 15179.</title>
        <authorList>
            <person name="Leroy T."/>
            <person name="Anselmetti Y."/>
            <person name="Tilak M.-K."/>
            <person name="Nabholz B."/>
        </authorList>
    </citation>
    <scope>NUCLEOTIDE SEQUENCE</scope>
    <source>
        <strain evidence="18">HGM_15179</strain>
        <tissue evidence="18">Muscle</tissue>
    </source>
</reference>
<evidence type="ECO:0000256" key="2">
    <source>
        <dbReference type="ARBA" id="ARBA00004300"/>
    </source>
</evidence>
<dbReference type="Gene3D" id="3.40.800.20">
    <property type="entry name" value="Histone deacetylase domain"/>
    <property type="match status" value="1"/>
</dbReference>
<keyword evidence="6" id="KW-0493">Microtubule</keyword>
<comment type="similarity">
    <text evidence="3">Belongs to the histone deacetylase family. HD type 2 subfamily.</text>
</comment>
<evidence type="ECO:0000256" key="12">
    <source>
        <dbReference type="ARBA" id="ARBA00093551"/>
    </source>
</evidence>
<dbReference type="PRINTS" id="PR01270">
    <property type="entry name" value="HDASUPER"/>
</dbReference>
<dbReference type="InterPro" id="IPR040457">
    <property type="entry name" value="GCP_C"/>
</dbReference>
<sequence>MASGTALIYDEEMTTHKLLWSDPICDIEVPERLSSSYEQLRNYHLVERCVHVPAREGSEEEILLVHSLEHLEVAKNTQTMNEEELKRVSENYDAFYFHPSTYRCARLAVGATLQLVDAVMSGRVRNGMALVRPPGHHSQRNAANGFCLFNNVAIAAEYAKLKYGLRRILIVDWDVHHGQGTQYIFEEDPSVLYFSWHRYEHQEFWPSLKESDYDAVGLGKGKGFNINLPWNKVEMGNSDYLAAFFHVLLPMAFEFDPELVLVSSGYDSGIGDPEGLMNATPEVFAHLTHFLMQLANGKLCVILEGGYHLKSLGESVCMTVKTLLGDPVPQITGEMAPCLSAVESIQNVRAAHKPYWKWLAYEDTSFLQNLSTKSHLLKKANSNPSTEHESKITNNNNTDKVERFLELHMKNILFPVPPIKTATTSSEGSEHFLPEHVQLVKEMDKTEIKALVSGFYADLVKEEKALLSLGSMFAILDKILKKEVCNGIAASSTAALSAAVALRHSVRFGFQRVLCVFVGDMQMIPDTEDGRILIINICEKEQSGKTSCKHYISLNWKEDAEGNDFFSAVLGFILPVAYSYQPNLTVIAVGPNRSLGINGISLLVALLQGLAESQIFAVIEDTEKSLMQSVAKALVGASTPPFGIYVPPTQEKVNKLKALRDQFQQEWKMLQSSFYEIRDPDCNCQNATVPFEMESITQLFNDLCEAHLTGLPWKVHLGRQKISKRRAKQNLKRAAYNALFMNLFQDEARKLQSNISRLPVKNKILMLSFNLRVAGLGAQADRLENLVEELETAECLPFTEVNSVLDLLVQLAGTGPPQLVPQKRDYFLNNKYVGRNVKYQGYDYYDVSVFEADIQSLITNEECQFNDTIQQTLQIMEAAPGTGLPAIGLFSQSCPAGDKFEKETRVSLFGALVHSRTYDMDIKLDLPPVPDNADLSGLAIKVPQSIDQSEDEGFQSASNLTPDSQSEPSMTPDIDLWDAVLTYGPSKRRCWERIGYPPGKKEEPYLTEAGREAFDKFYKLREGELQLFTNTVLQLPQLVLVKEPELVKDVLNVLIGVVSTTFSLNQAAQSFVIKEGVYVSGTSPETMHNLLSEVAEYGTYYTRLSRFSLQPVLDSSYSKGLVFQAFTSGLRKYLQYYRACVLSTPPTLSLLTISFLFRKLGRQLRYLAELCGIGTTALGISGGAGASFPTGVKLLSYLYKEALNNCSNEHYPVLLSLLKTSCEPYTRFIYDWVYSGVFRDVYGEFMIQVNEDYLCFRDKHYWTHGYVLISKEVEDCVPVFLKHIANDVYICGKTINLLKLCCPRHYICWSDIPVPRISVIFSLEELKEIERDCAVYVGRMERIARYSSISKEEKNLRMEIAKQELIVHARETASKVLKAISDKQVSERMALDAKKREQFQKLKEQFAKDQERRLAIKQEEIDDDFSYARELRDREKRLKALEEELEKKARQELIDHYSKLSDDAARREQRTLWKLQRHKLETARLKFLLEDQKRIEEMLEKLPDVNYRRKLDIIPYEQCQLALDKNAVEKDPPSQVSFVEPLHSNETVGRKESEPEQGYATSADKALSMPEPANNSADEHFQPKVMGSESNLQNSDNACSSLYNTESLPESNVNIEDFLTKSQDEQSIAGRVQGSLLDEAFRNISSDLSETLQASESQPVLKEAPEEDSAPLHQQSEYDFNTVLRPSAAWQGHVRVGENVFDVDDRRPQWNIHGHASDANIRVGECVPQVDTYQPHSSPYGHSSDSHIKSSSYTSEVESRRPRWNIHGHVSEAHIKIGEYASEIETSRPRWNIHGHASEANIKIGEYVSNTAPARPRWSSHGHASDANIKVGENVSEVVSARPRWNIHGHASQSHIKIGELVSDTEPSKSRWSPFGHASQSSIQIGKWAPSTENDPIPHRKTILGSSSDSTVQTLLYSEESSAEGSRKEVKPSQVKEETLPQSEISDSVTDFPDANIKDDKKENTVEKKQEVIADFVNKDPSADSSESLQREEPEKAIPQDTVPQETLSSEANAPTPKEEEGEEEDTWKKEQAYLKALSDQYCIEKYQDSYDLMSEPPISHLLHHVIPRSYTFPVDPMVQSATDETAVQLSELLSLPVLMKRSITAPLVSHVSLVNKAIVDYYFVELNVEKHFEALRHFLLMEDGEFAQSLSDLLFEKLGSGQTPGELLNPLVLNSILNKALQYSLHGDTQLASNLSFALKYLPEMFKPNAPDALSCLELRYKVDWPLNIVITESCMNKYNKIFSFLLQLKHMVWTLKDVWFHLKRTALVSRASNSVQFRQLQLYKHEMQHFVKVIQGYIANQILHVTWCEFGNKLSSVGNLEEIHRTHAEYLNKAIFRGLLTEKAAPVMNIIHSIFSLILKFRSQLISQSWSFDAGKQMAVHPNFGLMQQSYNTFKYYSHFLFKVVTKLVNRGYQPHLEDFLLRINFNNYYKDN</sequence>
<evidence type="ECO:0000313" key="18">
    <source>
        <dbReference type="EMBL" id="TRZ20413.1"/>
    </source>
</evidence>
<feature type="compositionally biased region" description="Polar residues" evidence="13">
    <location>
        <begin position="2002"/>
        <end position="2013"/>
    </location>
</feature>
<dbReference type="InterPro" id="IPR037138">
    <property type="entry name" value="His_deacetylse_dom_sf"/>
</dbReference>
<keyword evidence="5" id="KW-0963">Cytoplasm</keyword>
<evidence type="ECO:0000256" key="3">
    <source>
        <dbReference type="ARBA" id="ARBA00007738"/>
    </source>
</evidence>
<dbReference type="GO" id="GO:0051321">
    <property type="term" value="P:meiotic cell cycle"/>
    <property type="evidence" value="ECO:0007669"/>
    <property type="project" value="TreeGrafter"/>
</dbReference>
<evidence type="ECO:0000256" key="7">
    <source>
        <dbReference type="ARBA" id="ARBA00022801"/>
    </source>
</evidence>
<dbReference type="GO" id="GO:0016787">
    <property type="term" value="F:hydrolase activity"/>
    <property type="evidence" value="ECO:0007669"/>
    <property type="project" value="UniProtKB-KW"/>
</dbReference>
<evidence type="ECO:0000259" key="15">
    <source>
        <dbReference type="Pfam" id="PF04130"/>
    </source>
</evidence>
<evidence type="ECO:0000256" key="11">
    <source>
        <dbReference type="ARBA" id="ARBA00093416"/>
    </source>
</evidence>
<name>A0A8K1GLK0_9PASS</name>
<dbReference type="FunFam" id="3.40.800.20:FF:000005">
    <property type="entry name" value="histone deacetylase 6"/>
    <property type="match status" value="1"/>
</dbReference>
<evidence type="ECO:0000256" key="10">
    <source>
        <dbReference type="ARBA" id="ARBA00071901"/>
    </source>
</evidence>
<comment type="function">
    <text evidence="11">Component of the gamma-tubulin ring complex (gTuRC) which mediates microtubule nucleation. The gTuRC regulates the minus-end nucleation of alpha-beta tubulin heterodimers that grow into microtubule protafilaments, a critical step in centrosome duplication and spindle formation.</text>
</comment>
<evidence type="ECO:0000256" key="9">
    <source>
        <dbReference type="ARBA" id="ARBA00023242"/>
    </source>
</evidence>
<evidence type="ECO:0000256" key="8">
    <source>
        <dbReference type="ARBA" id="ARBA00023212"/>
    </source>
</evidence>
<keyword evidence="19" id="KW-1185">Reference proteome</keyword>
<evidence type="ECO:0000256" key="4">
    <source>
        <dbReference type="ARBA" id="ARBA00010337"/>
    </source>
</evidence>
<dbReference type="FunFam" id="1.20.120.1900:FF:000004">
    <property type="entry name" value="gamma-tubulin complex component 6 isoform X1"/>
    <property type="match status" value="1"/>
</dbReference>
<comment type="subunit">
    <text evidence="12">Component of the gamma-tubulin ring complex (gTuRC) consisting of TUBGCP2, TUBGCP3, TUBGCP4, TUBGCP5 and TUBGCP6 and gamma-tubulin TUBG1 or TUBG2. TUBGCP2, TUBGCP3, TUBGCP4, TUBGCP5 and TUBGCP6 assemble in a 5:5:2:1:1 stoichiometry; each is associated with a gamma-tubulin, thereby arranging 14 gamma-tubulins in a helical manner. Gamma-tubulin at the first position is blocked by TUBGCP3 at the last position, allowing 13 protafilaments to grow into a microtubule. The gTuRC (via TUBGCP3 and TUBGCP6) interacts with ACTB and MZT1; the interactions form a luminal bridge that stabilizes the initial structure during complex assembly. The gTuRC (via TUBGCP2) interacts with MZT2A/MZT2B and CDK5RAP2 (via CM1 motif); the interactions play a role in gTuRC activation.</text>
</comment>
<dbReference type="InterPro" id="IPR042241">
    <property type="entry name" value="GCP_C_sf"/>
</dbReference>
<dbReference type="OrthoDB" id="424012at2759"/>
<dbReference type="InterPro" id="IPR041470">
    <property type="entry name" value="GCP_N"/>
</dbReference>
<dbReference type="Pfam" id="PF00850">
    <property type="entry name" value="Hist_deacetyl"/>
    <property type="match status" value="1"/>
</dbReference>
<dbReference type="GO" id="GO:0005634">
    <property type="term" value="C:nucleus"/>
    <property type="evidence" value="ECO:0007669"/>
    <property type="project" value="UniProtKB-SubCell"/>
</dbReference>
<dbReference type="GO" id="GO:0051225">
    <property type="term" value="P:spindle assembly"/>
    <property type="evidence" value="ECO:0007669"/>
    <property type="project" value="TreeGrafter"/>
</dbReference>
<evidence type="ECO:0000259" key="16">
    <source>
        <dbReference type="Pfam" id="PF17681"/>
    </source>
</evidence>
<feature type="region of interest" description="Disordered" evidence="13">
    <location>
        <begin position="1866"/>
        <end position="2029"/>
    </location>
</feature>
<dbReference type="GO" id="GO:0000922">
    <property type="term" value="C:spindle pole"/>
    <property type="evidence" value="ECO:0007669"/>
    <property type="project" value="InterPro"/>
</dbReference>
<keyword evidence="9" id="KW-0539">Nucleus</keyword>
<feature type="domain" description="Gamma tubulin complex component C-terminal" evidence="15">
    <location>
        <begin position="2131"/>
        <end position="2432"/>
    </location>
</feature>
<dbReference type="InterPro" id="IPR023801">
    <property type="entry name" value="His_deacetylse_dom"/>
</dbReference>
<evidence type="ECO:0000256" key="13">
    <source>
        <dbReference type="SAM" id="MobiDB-lite"/>
    </source>
</evidence>
<comment type="subcellular location">
    <subcellularLocation>
        <location evidence="2">Cytoplasm</location>
        <location evidence="2">Cytoskeleton</location>
        <location evidence="2">Microtubule organizing center</location>
        <location evidence="2">Centrosome</location>
    </subcellularLocation>
    <subcellularLocation>
        <location evidence="1">Nucleus</location>
    </subcellularLocation>
</comment>
<dbReference type="GO" id="GO:0007020">
    <property type="term" value="P:microtubule nucleation"/>
    <property type="evidence" value="ECO:0007669"/>
    <property type="project" value="InterPro"/>
</dbReference>
<comment type="similarity">
    <text evidence="4">Belongs to the TUBGCP family.</text>
</comment>
<feature type="compositionally biased region" description="Basic and acidic residues" evidence="13">
    <location>
        <begin position="1925"/>
        <end position="1939"/>
    </location>
</feature>
<feature type="region of interest" description="Disordered" evidence="13">
    <location>
        <begin position="1734"/>
        <end position="1758"/>
    </location>
</feature>
<dbReference type="GO" id="GO:0031122">
    <property type="term" value="P:cytoplasmic microtubule organization"/>
    <property type="evidence" value="ECO:0007669"/>
    <property type="project" value="TreeGrafter"/>
</dbReference>
<dbReference type="Gene3D" id="1.20.120.1900">
    <property type="entry name" value="Gamma-tubulin complex, C-terminal domain"/>
    <property type="match status" value="1"/>
</dbReference>
<evidence type="ECO:0000256" key="6">
    <source>
        <dbReference type="ARBA" id="ARBA00022701"/>
    </source>
</evidence>
<dbReference type="Pfam" id="PF04130">
    <property type="entry name" value="GCP_C_terminal"/>
    <property type="match status" value="1"/>
</dbReference>
<dbReference type="GO" id="GO:0000278">
    <property type="term" value="P:mitotic cell cycle"/>
    <property type="evidence" value="ECO:0007669"/>
    <property type="project" value="TreeGrafter"/>
</dbReference>
<feature type="compositionally biased region" description="Basic and acidic residues" evidence="13">
    <location>
        <begin position="1956"/>
        <end position="1982"/>
    </location>
</feature>
<feature type="region of interest" description="Disordered" evidence="13">
    <location>
        <begin position="1650"/>
        <end position="1671"/>
    </location>
</feature>
<proteinExistence type="inferred from homology"/>
<feature type="compositionally biased region" description="Polar residues" evidence="13">
    <location>
        <begin position="1904"/>
        <end position="1924"/>
    </location>
</feature>
<keyword evidence="7" id="KW-0378">Hydrolase</keyword>
<keyword evidence="8" id="KW-0206">Cytoskeleton</keyword>
<evidence type="ECO:0000313" key="19">
    <source>
        <dbReference type="Proteomes" id="UP000796761"/>
    </source>
</evidence>
<dbReference type="PANTHER" id="PTHR19302">
    <property type="entry name" value="GAMMA TUBULIN COMPLEX PROTEIN"/>
    <property type="match status" value="1"/>
</dbReference>
<feature type="domain" description="Gamma tubulin complex component protein N-terminal" evidence="16">
    <location>
        <begin position="1047"/>
        <end position="1309"/>
    </location>
</feature>
<dbReference type="GO" id="GO:0005813">
    <property type="term" value="C:centrosome"/>
    <property type="evidence" value="ECO:0007669"/>
    <property type="project" value="UniProtKB-SubCell"/>
</dbReference>
<dbReference type="PANTHER" id="PTHR19302:SF70">
    <property type="entry name" value="GAMMA-TUBULIN COMPLEX COMPONENT 6"/>
    <property type="match status" value="1"/>
</dbReference>
<organism evidence="18 19">
    <name type="scientific">Zosterops borbonicus</name>
    <dbReference type="NCBI Taxonomy" id="364589"/>
    <lineage>
        <taxon>Eukaryota</taxon>
        <taxon>Metazoa</taxon>
        <taxon>Chordata</taxon>
        <taxon>Craniata</taxon>
        <taxon>Vertebrata</taxon>
        <taxon>Euteleostomi</taxon>
        <taxon>Archelosauria</taxon>
        <taxon>Archosauria</taxon>
        <taxon>Dinosauria</taxon>
        <taxon>Saurischia</taxon>
        <taxon>Theropoda</taxon>
        <taxon>Coelurosauria</taxon>
        <taxon>Aves</taxon>
        <taxon>Neognathae</taxon>
        <taxon>Neoaves</taxon>
        <taxon>Telluraves</taxon>
        <taxon>Australaves</taxon>
        <taxon>Passeriformes</taxon>
        <taxon>Sylvioidea</taxon>
        <taxon>Zosteropidae</taxon>
        <taxon>Zosterops</taxon>
    </lineage>
</organism>
<dbReference type="InterPro" id="IPR023696">
    <property type="entry name" value="Ureohydrolase_dom_sf"/>
</dbReference>
<feature type="domain" description="Gamma-tubulin complex component 6 N-terminal" evidence="17">
    <location>
        <begin position="723"/>
        <end position="1036"/>
    </location>
</feature>
<dbReference type="EMBL" id="SWJQ01000149">
    <property type="protein sequence ID" value="TRZ20413.1"/>
    <property type="molecule type" value="Genomic_DNA"/>
</dbReference>
<dbReference type="GO" id="GO:0043015">
    <property type="term" value="F:gamma-tubulin binding"/>
    <property type="evidence" value="ECO:0007669"/>
    <property type="project" value="InterPro"/>
</dbReference>
<dbReference type="Pfam" id="PF17681">
    <property type="entry name" value="GCP_N_terminal"/>
    <property type="match status" value="1"/>
</dbReference>
<dbReference type="CDD" id="cd11683">
    <property type="entry name" value="HDAC10"/>
    <property type="match status" value="1"/>
</dbReference>
<evidence type="ECO:0000256" key="5">
    <source>
        <dbReference type="ARBA" id="ARBA00022490"/>
    </source>
</evidence>
<dbReference type="Proteomes" id="UP000796761">
    <property type="component" value="Unassembled WGS sequence"/>
</dbReference>
<evidence type="ECO:0000256" key="1">
    <source>
        <dbReference type="ARBA" id="ARBA00004123"/>
    </source>
</evidence>
<dbReference type="InterPro" id="IPR045818">
    <property type="entry name" value="GCP6_N"/>
</dbReference>
<evidence type="ECO:0000259" key="17">
    <source>
        <dbReference type="Pfam" id="PF19340"/>
    </source>
</evidence>